<dbReference type="InterPro" id="IPR015424">
    <property type="entry name" value="PyrdxlP-dep_Trfase"/>
</dbReference>
<dbReference type="VEuPathDB" id="FungiDB:FOXG_13602"/>
<dbReference type="VEuPathDB" id="FungiDB:FOIG_11297"/>
<evidence type="ECO:0000313" key="4">
    <source>
        <dbReference type="EMBL" id="RKL14141.1"/>
    </source>
</evidence>
<dbReference type="VEuPathDB" id="FungiDB:FOMG_09983"/>
<keyword evidence="2" id="KW-0663">Pyridoxal phosphate</keyword>
<organism evidence="4 5">
    <name type="scientific">Fusarium oxysporum</name>
    <name type="common">Fusarium vascular wilt</name>
    <dbReference type="NCBI Taxonomy" id="5507"/>
    <lineage>
        <taxon>Eukaryota</taxon>
        <taxon>Fungi</taxon>
        <taxon>Dikarya</taxon>
        <taxon>Ascomycota</taxon>
        <taxon>Pezizomycotina</taxon>
        <taxon>Sordariomycetes</taxon>
        <taxon>Hypocreomycetidae</taxon>
        <taxon>Hypocreales</taxon>
        <taxon>Nectriaceae</taxon>
        <taxon>Fusarium</taxon>
        <taxon>Fusarium oxysporum species complex</taxon>
    </lineage>
</organism>
<dbReference type="SUPFAM" id="SSF53383">
    <property type="entry name" value="PLP-dependent transferases"/>
    <property type="match status" value="1"/>
</dbReference>
<comment type="similarity">
    <text evidence="1">Belongs to the class-I pyridoxal-phosphate-dependent aminotransferase family.</text>
</comment>
<gene>
    <name evidence="4" type="ORF">BFJ68_g6535</name>
</gene>
<sequence>MHDIPEFELDQVGSAPYALSLDNLRDLSCTKLSPIDTDIPLSYAPSLGSVELRKRLAEIYSTDEAPLSENNVIITPGSIMANYLVLSTTCTKGDHVICQFPNYGPLYLLPKYFGAEVDFWVGKEERSWNPDIEELKALIKPNTKAIILTNTISTGSVSKAYSLPGIRIGWIISPNTDILQRIIAARDYTTLNVSRIDDAIALFALSPDVLPKIVAQILATQSKNIEQYDQFVTRNPDRCRWVRPRGGGTAFIHFSGSNGKSIDEVGFAEKLIQEFGVAVIPASAGFSEEGVADYKGYLRLSLGQRVEAVAEGLRAIELAIQDF</sequence>
<dbReference type="GO" id="GO:0003824">
    <property type="term" value="F:catalytic activity"/>
    <property type="evidence" value="ECO:0007669"/>
    <property type="project" value="InterPro"/>
</dbReference>
<evidence type="ECO:0000256" key="1">
    <source>
        <dbReference type="ARBA" id="ARBA00007441"/>
    </source>
</evidence>
<dbReference type="GO" id="GO:0030170">
    <property type="term" value="F:pyridoxal phosphate binding"/>
    <property type="evidence" value="ECO:0007669"/>
    <property type="project" value="InterPro"/>
</dbReference>
<dbReference type="VEuPathDB" id="FungiDB:FOZG_16360"/>
<dbReference type="InterPro" id="IPR004838">
    <property type="entry name" value="NHTrfase_class1_PyrdxlP-BS"/>
</dbReference>
<dbReference type="InterPro" id="IPR004839">
    <property type="entry name" value="Aminotransferase_I/II_large"/>
</dbReference>
<dbReference type="InterPro" id="IPR015421">
    <property type="entry name" value="PyrdxlP-dep_Trfase_major"/>
</dbReference>
<reference evidence="4 5" key="1">
    <citation type="journal article" date="2018" name="Sci. Rep.">
        <title>Characterisation of pathogen-specific regions and novel effector candidates in Fusarium oxysporum f. sp. cepae.</title>
        <authorList>
            <person name="Armitage A.D."/>
            <person name="Taylor A."/>
            <person name="Sobczyk M.K."/>
            <person name="Baxter L."/>
            <person name="Greenfield B.P."/>
            <person name="Bates H.J."/>
            <person name="Wilson F."/>
            <person name="Jackson A.C."/>
            <person name="Ott S."/>
            <person name="Harrison R.J."/>
            <person name="Clarkson J.P."/>
        </authorList>
    </citation>
    <scope>NUCLEOTIDE SEQUENCE [LARGE SCALE GENOMIC DNA]</scope>
    <source>
        <strain evidence="4 5">Fo_A28</strain>
    </source>
</reference>
<evidence type="ECO:0000313" key="5">
    <source>
        <dbReference type="Proteomes" id="UP000285860"/>
    </source>
</evidence>
<dbReference type="Proteomes" id="UP000285860">
    <property type="component" value="Unassembled WGS sequence"/>
</dbReference>
<dbReference type="AlphaFoldDB" id="A0A420RAV8"/>
<dbReference type="VEuPathDB" id="FungiDB:FOC4_g10006380"/>
<dbReference type="PROSITE" id="PS00105">
    <property type="entry name" value="AA_TRANSFER_CLASS_1"/>
    <property type="match status" value="1"/>
</dbReference>
<dbReference type="VEuPathDB" id="FungiDB:FOC1_g10003011"/>
<dbReference type="VEuPathDB" id="FungiDB:HZS61_016083"/>
<evidence type="ECO:0000259" key="3">
    <source>
        <dbReference type="Pfam" id="PF00155"/>
    </source>
</evidence>
<comment type="caution">
    <text evidence="4">The sequence shown here is derived from an EMBL/GenBank/DDBJ whole genome shotgun (WGS) entry which is preliminary data.</text>
</comment>
<feature type="domain" description="Aminotransferase class I/classII large" evidence="3">
    <location>
        <begin position="150"/>
        <end position="315"/>
    </location>
</feature>
<accession>A0A420RAV8</accession>
<dbReference type="Pfam" id="PF00155">
    <property type="entry name" value="Aminotran_1_2"/>
    <property type="match status" value="1"/>
</dbReference>
<dbReference type="EMBL" id="MRCY01000026">
    <property type="protein sequence ID" value="RKL14141.1"/>
    <property type="molecule type" value="Genomic_DNA"/>
</dbReference>
<evidence type="ECO:0000256" key="2">
    <source>
        <dbReference type="ARBA" id="ARBA00022898"/>
    </source>
</evidence>
<protein>
    <recommendedName>
        <fullName evidence="3">Aminotransferase class I/classII large domain-containing protein</fullName>
    </recommendedName>
</protein>
<dbReference type="CDD" id="cd00609">
    <property type="entry name" value="AAT_like"/>
    <property type="match status" value="1"/>
</dbReference>
<dbReference type="Gene3D" id="3.40.640.10">
    <property type="entry name" value="Type I PLP-dependent aspartate aminotransferase-like (Major domain)"/>
    <property type="match status" value="2"/>
</dbReference>
<proteinExistence type="inferred from homology"/>
<name>A0A420RAV8_FUSOX</name>
<dbReference type="PANTHER" id="PTHR43510:SF1">
    <property type="entry name" value="AMINOTRANSFERASE FUNCTION, HYPOTHETICAL (EUROFUNG)"/>
    <property type="match status" value="1"/>
</dbReference>
<dbReference type="PANTHER" id="PTHR43510">
    <property type="entry name" value="AMINOTRANSFERASE FUNCTION, HYPOTHETICAL (EUROFUNG)"/>
    <property type="match status" value="1"/>
</dbReference>